<dbReference type="STRING" id="187868.SAMN05192589_103218"/>
<evidence type="ECO:0008006" key="5">
    <source>
        <dbReference type="Google" id="ProtNLM"/>
    </source>
</evidence>
<evidence type="ECO:0000256" key="2">
    <source>
        <dbReference type="SAM" id="SignalP"/>
    </source>
</evidence>
<reference evidence="3 4" key="1">
    <citation type="submission" date="2016-10" db="EMBL/GenBank/DDBJ databases">
        <authorList>
            <person name="de Groot N.N."/>
        </authorList>
    </citation>
    <scope>NUCLEOTIDE SEQUENCE [LARGE SCALE GENOMIC DNA]</scope>
    <source>
        <strain evidence="3 4">DSM 16619</strain>
    </source>
</reference>
<feature type="chain" id="PRO_5011631795" description="Beta-barrel assembly machine subunit BamE" evidence="2">
    <location>
        <begin position="32"/>
        <end position="175"/>
    </location>
</feature>
<gene>
    <name evidence="3" type="ORF">SAMN05192589_103218</name>
</gene>
<sequence>MNTPRLSAPVARALRAAGLACALGTMAALLAGCDPQRISELEEGSSTEADVRSRFGEPERVWDEPGGARTFEYNRQPAGHQNYMITIGPDGRMSSLRQVLAPHNFEQIVPGMAMEDVRRRLGKPMKAVTYERKGETAWDWRWNDGGNQPMIFTVYFDPQGRVLRSGSAVEIRDGR</sequence>
<dbReference type="Proteomes" id="UP000198781">
    <property type="component" value="Unassembled WGS sequence"/>
</dbReference>
<organism evidence="3 4">
    <name type="scientific">Paracidovorax valerianellae</name>
    <dbReference type="NCBI Taxonomy" id="187868"/>
    <lineage>
        <taxon>Bacteria</taxon>
        <taxon>Pseudomonadati</taxon>
        <taxon>Pseudomonadota</taxon>
        <taxon>Betaproteobacteria</taxon>
        <taxon>Burkholderiales</taxon>
        <taxon>Comamonadaceae</taxon>
        <taxon>Paracidovorax</taxon>
    </lineage>
</organism>
<dbReference type="AlphaFoldDB" id="A0A1G6PE90"/>
<proteinExistence type="predicted"/>
<name>A0A1G6PE90_9BURK</name>
<evidence type="ECO:0000256" key="1">
    <source>
        <dbReference type="ARBA" id="ARBA00022729"/>
    </source>
</evidence>
<dbReference type="RefSeq" id="WP_092741464.1">
    <property type="nucleotide sequence ID" value="NZ_FMZC01000003.1"/>
</dbReference>
<dbReference type="OrthoDB" id="5297256at2"/>
<dbReference type="InterPro" id="IPR037873">
    <property type="entry name" value="BamE-like"/>
</dbReference>
<keyword evidence="4" id="KW-1185">Reference proteome</keyword>
<keyword evidence="1 2" id="KW-0732">Signal</keyword>
<evidence type="ECO:0000313" key="4">
    <source>
        <dbReference type="Proteomes" id="UP000198781"/>
    </source>
</evidence>
<dbReference type="EMBL" id="FMZC01000003">
    <property type="protein sequence ID" value="SDC78463.1"/>
    <property type="molecule type" value="Genomic_DNA"/>
</dbReference>
<dbReference type="PROSITE" id="PS51257">
    <property type="entry name" value="PROKAR_LIPOPROTEIN"/>
    <property type="match status" value="1"/>
</dbReference>
<accession>A0A1G6PE90</accession>
<dbReference type="Gene3D" id="3.30.1450.10">
    <property type="match status" value="1"/>
</dbReference>
<protein>
    <recommendedName>
        <fullName evidence="5">Beta-barrel assembly machine subunit BamE</fullName>
    </recommendedName>
</protein>
<evidence type="ECO:0000313" key="3">
    <source>
        <dbReference type="EMBL" id="SDC78463.1"/>
    </source>
</evidence>
<feature type="signal peptide" evidence="2">
    <location>
        <begin position="1"/>
        <end position="31"/>
    </location>
</feature>